<accession>A0A9P8I8U7</accession>
<dbReference type="GO" id="GO:0016020">
    <property type="term" value="C:membrane"/>
    <property type="evidence" value="ECO:0007669"/>
    <property type="project" value="UniProtKB-SubCell"/>
</dbReference>
<evidence type="ECO:0000256" key="6">
    <source>
        <dbReference type="SAM" id="Phobius"/>
    </source>
</evidence>
<keyword evidence="4 6" id="KW-0472">Membrane</keyword>
<comment type="caution">
    <text evidence="8">The sequence shown here is derived from an EMBL/GenBank/DDBJ whole genome shotgun (WGS) entry which is preliminary data.</text>
</comment>
<evidence type="ECO:0000256" key="3">
    <source>
        <dbReference type="ARBA" id="ARBA00022989"/>
    </source>
</evidence>
<comment type="subcellular location">
    <subcellularLocation>
        <location evidence="1">Membrane</location>
        <topology evidence="1">Multi-pass membrane protein</topology>
    </subcellularLocation>
</comment>
<feature type="compositionally biased region" description="Low complexity" evidence="5">
    <location>
        <begin position="24"/>
        <end position="36"/>
    </location>
</feature>
<keyword evidence="2 6" id="KW-0812">Transmembrane</keyword>
<feature type="transmembrane region" description="Helical" evidence="6">
    <location>
        <begin position="59"/>
        <end position="81"/>
    </location>
</feature>
<feature type="region of interest" description="Disordered" evidence="5">
    <location>
        <begin position="1"/>
        <end position="45"/>
    </location>
</feature>
<keyword evidence="3 6" id="KW-1133">Transmembrane helix</keyword>
<dbReference type="Pfam" id="PF00324">
    <property type="entry name" value="AA_permease"/>
    <property type="match status" value="1"/>
</dbReference>
<keyword evidence="9" id="KW-1185">Reference proteome</keyword>
<evidence type="ECO:0000256" key="2">
    <source>
        <dbReference type="ARBA" id="ARBA00022692"/>
    </source>
</evidence>
<feature type="transmembrane region" description="Helical" evidence="6">
    <location>
        <begin position="525"/>
        <end position="544"/>
    </location>
</feature>
<evidence type="ECO:0000256" key="5">
    <source>
        <dbReference type="SAM" id="MobiDB-lite"/>
    </source>
</evidence>
<evidence type="ECO:0000256" key="1">
    <source>
        <dbReference type="ARBA" id="ARBA00004141"/>
    </source>
</evidence>
<feature type="transmembrane region" description="Helical" evidence="6">
    <location>
        <begin position="556"/>
        <end position="577"/>
    </location>
</feature>
<feature type="transmembrane region" description="Helical" evidence="6">
    <location>
        <begin position="432"/>
        <end position="450"/>
    </location>
</feature>
<reference evidence="8" key="1">
    <citation type="submission" date="2021-03" db="EMBL/GenBank/DDBJ databases">
        <title>Comparative genomics and phylogenomic investigation of the class Geoglossomycetes provide insights into ecological specialization and systematics.</title>
        <authorList>
            <person name="Melie T."/>
            <person name="Pirro S."/>
            <person name="Miller A.N."/>
            <person name="Quandt A."/>
        </authorList>
    </citation>
    <scope>NUCLEOTIDE SEQUENCE</scope>
    <source>
        <strain evidence="8">GBOQ0MN5Z8</strain>
    </source>
</reference>
<evidence type="ECO:0000313" key="8">
    <source>
        <dbReference type="EMBL" id="KAH0544742.1"/>
    </source>
</evidence>
<dbReference type="PANTHER" id="PTHR43341:SF35">
    <property type="entry name" value="ACID TRANSPORTER, PUTATIVE-RELATED"/>
    <property type="match status" value="1"/>
</dbReference>
<proteinExistence type="predicted"/>
<dbReference type="InterPro" id="IPR050524">
    <property type="entry name" value="APC_YAT"/>
</dbReference>
<dbReference type="GO" id="GO:0015171">
    <property type="term" value="F:amino acid transmembrane transporter activity"/>
    <property type="evidence" value="ECO:0007669"/>
    <property type="project" value="TreeGrafter"/>
</dbReference>
<protein>
    <recommendedName>
        <fullName evidence="7">Amino acid permease/ SLC12A domain-containing protein</fullName>
    </recommendedName>
</protein>
<name>A0A9P8I8U7_9PEZI</name>
<gene>
    <name evidence="8" type="ORF">FGG08_001109</name>
</gene>
<feature type="transmembrane region" description="Helical" evidence="6">
    <location>
        <begin position="279"/>
        <end position="300"/>
    </location>
</feature>
<feature type="transmembrane region" description="Helical" evidence="6">
    <location>
        <begin position="378"/>
        <end position="397"/>
    </location>
</feature>
<dbReference type="Gene3D" id="1.20.1740.10">
    <property type="entry name" value="Amino acid/polyamine transporter I"/>
    <property type="match status" value="1"/>
</dbReference>
<feature type="transmembrane region" description="Helical" evidence="6">
    <location>
        <begin position="87"/>
        <end position="111"/>
    </location>
</feature>
<evidence type="ECO:0000313" key="9">
    <source>
        <dbReference type="Proteomes" id="UP000698800"/>
    </source>
</evidence>
<organism evidence="8 9">
    <name type="scientific">Glutinoglossum americanum</name>
    <dbReference type="NCBI Taxonomy" id="1670608"/>
    <lineage>
        <taxon>Eukaryota</taxon>
        <taxon>Fungi</taxon>
        <taxon>Dikarya</taxon>
        <taxon>Ascomycota</taxon>
        <taxon>Pezizomycotina</taxon>
        <taxon>Geoglossomycetes</taxon>
        <taxon>Geoglossales</taxon>
        <taxon>Geoglossaceae</taxon>
        <taxon>Glutinoglossum</taxon>
    </lineage>
</organism>
<feature type="transmembrane region" description="Helical" evidence="6">
    <location>
        <begin position="462"/>
        <end position="482"/>
    </location>
</feature>
<dbReference type="Proteomes" id="UP000698800">
    <property type="component" value="Unassembled WGS sequence"/>
</dbReference>
<feature type="transmembrane region" description="Helical" evidence="6">
    <location>
        <begin position="193"/>
        <end position="214"/>
    </location>
</feature>
<feature type="transmembrane region" description="Helical" evidence="6">
    <location>
        <begin position="226"/>
        <end position="244"/>
    </location>
</feature>
<dbReference type="AlphaFoldDB" id="A0A9P8I8U7"/>
<feature type="domain" description="Amino acid permease/ SLC12A" evidence="7">
    <location>
        <begin position="56"/>
        <end position="488"/>
    </location>
</feature>
<feature type="transmembrane region" description="Helical" evidence="6">
    <location>
        <begin position="132"/>
        <end position="156"/>
    </location>
</feature>
<feature type="transmembrane region" description="Helical" evidence="6">
    <location>
        <begin position="321"/>
        <end position="340"/>
    </location>
</feature>
<evidence type="ECO:0000256" key="4">
    <source>
        <dbReference type="ARBA" id="ARBA00023136"/>
    </source>
</evidence>
<dbReference type="OrthoDB" id="3900342at2759"/>
<dbReference type="EMBL" id="JAGHQL010000014">
    <property type="protein sequence ID" value="KAH0544742.1"/>
    <property type="molecule type" value="Genomic_DNA"/>
</dbReference>
<evidence type="ECO:0000259" key="7">
    <source>
        <dbReference type="Pfam" id="PF00324"/>
    </source>
</evidence>
<dbReference type="PANTHER" id="PTHR43341">
    <property type="entry name" value="AMINO ACID PERMEASE"/>
    <property type="match status" value="1"/>
</dbReference>
<sequence>MNVGSPGTMIEMSGAIPVPPVPPGNRNNPENGAPNPSTQPPGFPKTELSRVLKERHVNMIAFSTCVGMGLFLQSGKVIFLVGQRLAFVVYLISGLVLWCVAGALGEMTALFPVKGGLFVFPRRFLDAGVGYAAGWMVWFSSVVIIASEVLAVAQLFNFNFPERYLSGFKYPDPDLGWRFAQPKQGDEAGPKSAIWAGASLLIMLAVNCLPVLWYGRLEYVIGIIKMIFVVGLVFFNVVVVVVRLRRRCPLHFDVAQNLTLHKDLPGHEVHYYGGTGRFLALWSSLTTVMFSMIGFEMISITAPENRDLGITETIKMGTRKIVLRITLLYALCTLVASLNVPFRDENLADFTIHSIQGGQHSAFILAAVRNRVRGWPNFFNGFFIFSATSAGVNWLYLSSRILHALAGIEEAWPDYAVISSVRTRLQRTHLGVPYNAISTSWLFGLLGFLSTNSNSSKILGRMAIFSAASTLIVYAVICLSYLEFYNVINRAARGLTQDMHIPPSQPSSTYNRDSAQYPYKSWGQWLKAFIGLGGCSLLVVFNGWQSFVPPFSSPDFVASYVGLAIFAVMAMAYHISLDGWDPRAWKRNVNYDLQHPPPTIVATRERVGRLGEVDIDNAFSRQNANTFGSWIWAWLK</sequence>
<dbReference type="InterPro" id="IPR004841">
    <property type="entry name" value="AA-permease/SLC12A_dom"/>
</dbReference>